<dbReference type="GO" id="GO:0000160">
    <property type="term" value="P:phosphorelay signal transduction system"/>
    <property type="evidence" value="ECO:0007669"/>
    <property type="project" value="InterPro"/>
</dbReference>
<proteinExistence type="predicted"/>
<dbReference type="Gene3D" id="3.40.50.2300">
    <property type="match status" value="1"/>
</dbReference>
<dbReference type="RefSeq" id="WP_146537205.1">
    <property type="nucleotide sequence ID" value="NZ_SJPX01000006.1"/>
</dbReference>
<feature type="domain" description="Response regulatory" evidence="2">
    <location>
        <begin position="7"/>
        <end position="132"/>
    </location>
</feature>
<name>A0A5C6ECT7_9BACT</name>
<keyword evidence="4" id="KW-1185">Reference proteome</keyword>
<dbReference type="Pfam" id="PF00072">
    <property type="entry name" value="Response_reg"/>
    <property type="match status" value="1"/>
</dbReference>
<dbReference type="InterPro" id="IPR011006">
    <property type="entry name" value="CheY-like_superfamily"/>
</dbReference>
<dbReference type="PANTHER" id="PTHR44520">
    <property type="entry name" value="RESPONSE REGULATOR RCP1-RELATED"/>
    <property type="match status" value="1"/>
</dbReference>
<comment type="caution">
    <text evidence="3">The sequence shown here is derived from an EMBL/GenBank/DDBJ whole genome shotgun (WGS) entry which is preliminary data.</text>
</comment>
<evidence type="ECO:0000313" key="3">
    <source>
        <dbReference type="EMBL" id="TWU46728.1"/>
    </source>
</evidence>
<dbReference type="SMART" id="SM00448">
    <property type="entry name" value="REC"/>
    <property type="match status" value="1"/>
</dbReference>
<reference evidence="3 4" key="1">
    <citation type="submission" date="2019-02" db="EMBL/GenBank/DDBJ databases">
        <title>Deep-cultivation of Planctomycetes and their phenomic and genomic characterization uncovers novel biology.</title>
        <authorList>
            <person name="Wiegand S."/>
            <person name="Jogler M."/>
            <person name="Boedeker C."/>
            <person name="Pinto D."/>
            <person name="Vollmers J."/>
            <person name="Rivas-Marin E."/>
            <person name="Kohn T."/>
            <person name="Peeters S.H."/>
            <person name="Heuer A."/>
            <person name="Rast P."/>
            <person name="Oberbeckmann S."/>
            <person name="Bunk B."/>
            <person name="Jeske O."/>
            <person name="Meyerdierks A."/>
            <person name="Storesund J.E."/>
            <person name="Kallscheuer N."/>
            <person name="Luecker S."/>
            <person name="Lage O.M."/>
            <person name="Pohl T."/>
            <person name="Merkel B.J."/>
            <person name="Hornburger P."/>
            <person name="Mueller R.-W."/>
            <person name="Bruemmer F."/>
            <person name="Labrenz M."/>
            <person name="Spormann A.M."/>
            <person name="Op Den Camp H."/>
            <person name="Overmann J."/>
            <person name="Amann R."/>
            <person name="Jetten M.S.M."/>
            <person name="Mascher T."/>
            <person name="Medema M.H."/>
            <person name="Devos D.P."/>
            <person name="Kaster A.-K."/>
            <person name="Ovreas L."/>
            <person name="Rohde M."/>
            <person name="Galperin M.Y."/>
            <person name="Jogler C."/>
        </authorList>
    </citation>
    <scope>NUCLEOTIDE SEQUENCE [LARGE SCALE GENOMIC DNA]</scope>
    <source>
        <strain evidence="3 4">Poly59</strain>
    </source>
</reference>
<dbReference type="Proteomes" id="UP000317977">
    <property type="component" value="Unassembled WGS sequence"/>
</dbReference>
<feature type="modified residue" description="4-aspartylphosphate" evidence="1">
    <location>
        <position position="65"/>
    </location>
</feature>
<evidence type="ECO:0000313" key="4">
    <source>
        <dbReference type="Proteomes" id="UP000317977"/>
    </source>
</evidence>
<evidence type="ECO:0000256" key="1">
    <source>
        <dbReference type="PROSITE-ProRule" id="PRU00169"/>
    </source>
</evidence>
<gene>
    <name evidence="3" type="primary">rcp1_3</name>
    <name evidence="3" type="ORF">Poly59_57010</name>
</gene>
<evidence type="ECO:0000259" key="2">
    <source>
        <dbReference type="PROSITE" id="PS50110"/>
    </source>
</evidence>
<dbReference type="PANTHER" id="PTHR44520:SF2">
    <property type="entry name" value="RESPONSE REGULATOR RCP1"/>
    <property type="match status" value="1"/>
</dbReference>
<dbReference type="SUPFAM" id="SSF52172">
    <property type="entry name" value="CheY-like"/>
    <property type="match status" value="1"/>
</dbReference>
<dbReference type="EMBL" id="SJPX01000006">
    <property type="protein sequence ID" value="TWU46728.1"/>
    <property type="molecule type" value="Genomic_DNA"/>
</dbReference>
<dbReference type="PROSITE" id="PS50110">
    <property type="entry name" value="RESPONSE_REGULATORY"/>
    <property type="match status" value="1"/>
</dbReference>
<dbReference type="InterPro" id="IPR052893">
    <property type="entry name" value="TCS_response_regulator"/>
</dbReference>
<dbReference type="InterPro" id="IPR001789">
    <property type="entry name" value="Sig_transdc_resp-reg_receiver"/>
</dbReference>
<dbReference type="OrthoDB" id="195863at2"/>
<organism evidence="3 4">
    <name type="scientific">Rubripirellula reticaptiva</name>
    <dbReference type="NCBI Taxonomy" id="2528013"/>
    <lineage>
        <taxon>Bacteria</taxon>
        <taxon>Pseudomonadati</taxon>
        <taxon>Planctomycetota</taxon>
        <taxon>Planctomycetia</taxon>
        <taxon>Pirellulales</taxon>
        <taxon>Pirellulaceae</taxon>
        <taxon>Rubripirellula</taxon>
    </lineage>
</organism>
<dbReference type="AlphaFoldDB" id="A0A5C6ECT7"/>
<accession>A0A5C6ECT7</accession>
<keyword evidence="1" id="KW-0597">Phosphoprotein</keyword>
<dbReference type="CDD" id="cd17557">
    <property type="entry name" value="REC_Rcp-like"/>
    <property type="match status" value="1"/>
</dbReference>
<protein>
    <submittedName>
        <fullName evidence="3">Response regulator rcp1</fullName>
    </submittedName>
</protein>
<sequence>MTSEVFNVLLVEDNDDDFALAREGFRRTRVEVCLHHVTNGVECMRYLRKTEKFANSPTPDLVLLDLNMPVMDGREVLAEIAKDDSLKRLPVVVLTTSSSMVDTMISYQLGCNAYVVKPVDIHDFQQAIDRLCEFWLETVKRPCKTN</sequence>